<keyword evidence="5" id="KW-0408">Iron</keyword>
<evidence type="ECO:0000256" key="2">
    <source>
        <dbReference type="ARBA" id="ARBA00006787"/>
    </source>
</evidence>
<dbReference type="Pfam" id="PF03055">
    <property type="entry name" value="RPE65"/>
    <property type="match status" value="1"/>
</dbReference>
<keyword evidence="4" id="KW-0223">Dioxygenase</keyword>
<evidence type="ECO:0000256" key="3">
    <source>
        <dbReference type="ARBA" id="ARBA00022723"/>
    </source>
</evidence>
<dbReference type="InterPro" id="IPR004294">
    <property type="entry name" value="Carotenoid_Oase"/>
</dbReference>
<comment type="caution">
    <text evidence="6">The sequence shown here is derived from an EMBL/GenBank/DDBJ whole genome shotgun (WGS) entry which is preliminary data.</text>
</comment>
<evidence type="ECO:0000313" key="7">
    <source>
        <dbReference type="Proteomes" id="UP001642360"/>
    </source>
</evidence>
<keyword evidence="7" id="KW-1185">Reference proteome</keyword>
<dbReference type="AlphaFoldDB" id="A0ABC8TE07"/>
<dbReference type="Proteomes" id="UP001642360">
    <property type="component" value="Unassembled WGS sequence"/>
</dbReference>
<name>A0ABC8TE07_9AQUA</name>
<proteinExistence type="inferred from homology"/>
<organism evidence="6 7">
    <name type="scientific">Ilex paraguariensis</name>
    <name type="common">yerba mate</name>
    <dbReference type="NCBI Taxonomy" id="185542"/>
    <lineage>
        <taxon>Eukaryota</taxon>
        <taxon>Viridiplantae</taxon>
        <taxon>Streptophyta</taxon>
        <taxon>Embryophyta</taxon>
        <taxon>Tracheophyta</taxon>
        <taxon>Spermatophyta</taxon>
        <taxon>Magnoliopsida</taxon>
        <taxon>eudicotyledons</taxon>
        <taxon>Gunneridae</taxon>
        <taxon>Pentapetalae</taxon>
        <taxon>asterids</taxon>
        <taxon>campanulids</taxon>
        <taxon>Aquifoliales</taxon>
        <taxon>Aquifoliaceae</taxon>
        <taxon>Ilex</taxon>
    </lineage>
</organism>
<sequence>MGKVAEEKVGMEMTEGGVVVVNPKPSKGLITSRAIDWLEKLIVKLMYDPSQPHHYLSGNYAPVPEETPPCKDLPVRGHLPVCLNGEFVRVGSNAKFPPVAGYHWFDGDG</sequence>
<accession>A0ABC8TE07</accession>
<evidence type="ECO:0000256" key="1">
    <source>
        <dbReference type="ARBA" id="ARBA00001954"/>
    </source>
</evidence>
<comment type="cofactor">
    <cofactor evidence="1">
        <name>Fe(2+)</name>
        <dbReference type="ChEBI" id="CHEBI:29033"/>
    </cofactor>
</comment>
<dbReference type="EMBL" id="CAUOFW020004891">
    <property type="protein sequence ID" value="CAK9167662.1"/>
    <property type="molecule type" value="Genomic_DNA"/>
</dbReference>
<evidence type="ECO:0000256" key="4">
    <source>
        <dbReference type="ARBA" id="ARBA00022964"/>
    </source>
</evidence>
<dbReference type="GO" id="GO:0046872">
    <property type="term" value="F:metal ion binding"/>
    <property type="evidence" value="ECO:0007669"/>
    <property type="project" value="UniProtKB-KW"/>
</dbReference>
<comment type="similarity">
    <text evidence="2">Belongs to the carotenoid oxygenase family.</text>
</comment>
<reference evidence="6 7" key="1">
    <citation type="submission" date="2024-02" db="EMBL/GenBank/DDBJ databases">
        <authorList>
            <person name="Vignale AGUSTIN F."/>
            <person name="Sosa J E."/>
            <person name="Modenutti C."/>
        </authorList>
    </citation>
    <scope>NUCLEOTIDE SEQUENCE [LARGE SCALE GENOMIC DNA]</scope>
</reference>
<evidence type="ECO:0000256" key="5">
    <source>
        <dbReference type="ARBA" id="ARBA00023004"/>
    </source>
</evidence>
<keyword evidence="3" id="KW-0479">Metal-binding</keyword>
<dbReference type="GO" id="GO:0051213">
    <property type="term" value="F:dioxygenase activity"/>
    <property type="evidence" value="ECO:0007669"/>
    <property type="project" value="UniProtKB-KW"/>
</dbReference>
<evidence type="ECO:0000313" key="6">
    <source>
        <dbReference type="EMBL" id="CAK9167662.1"/>
    </source>
</evidence>
<protein>
    <recommendedName>
        <fullName evidence="8">Carotenoid cleavage dioxygenase</fullName>
    </recommendedName>
</protein>
<keyword evidence="4" id="KW-0560">Oxidoreductase</keyword>
<evidence type="ECO:0008006" key="8">
    <source>
        <dbReference type="Google" id="ProtNLM"/>
    </source>
</evidence>
<gene>
    <name evidence="6" type="ORF">ILEXP_LOCUS36945</name>
</gene>